<evidence type="ECO:0000256" key="1">
    <source>
        <dbReference type="SAM" id="MobiDB-lite"/>
    </source>
</evidence>
<name>A0A382I3G3_9ZZZZ</name>
<sequence length="34" mass="3408">VVDLKQSPVTSSGTVGLVVNPRSGTDVRRAVAAA</sequence>
<feature type="region of interest" description="Disordered" evidence="1">
    <location>
        <begin position="1"/>
        <end position="20"/>
    </location>
</feature>
<accession>A0A382I3G3</accession>
<protein>
    <submittedName>
        <fullName evidence="2">Uncharacterized protein</fullName>
    </submittedName>
</protein>
<dbReference type="AlphaFoldDB" id="A0A382I3G3"/>
<proteinExistence type="predicted"/>
<feature type="non-terminal residue" evidence="2">
    <location>
        <position position="34"/>
    </location>
</feature>
<organism evidence="2">
    <name type="scientific">marine metagenome</name>
    <dbReference type="NCBI Taxonomy" id="408172"/>
    <lineage>
        <taxon>unclassified sequences</taxon>
        <taxon>metagenomes</taxon>
        <taxon>ecological metagenomes</taxon>
    </lineage>
</organism>
<dbReference type="EMBL" id="UINC01064510">
    <property type="protein sequence ID" value="SVB93251.1"/>
    <property type="molecule type" value="Genomic_DNA"/>
</dbReference>
<gene>
    <name evidence="2" type="ORF">METZ01_LOCUS246105</name>
</gene>
<reference evidence="2" key="1">
    <citation type="submission" date="2018-05" db="EMBL/GenBank/DDBJ databases">
        <authorList>
            <person name="Lanie J.A."/>
            <person name="Ng W.-L."/>
            <person name="Kazmierczak K.M."/>
            <person name="Andrzejewski T.M."/>
            <person name="Davidsen T.M."/>
            <person name="Wayne K.J."/>
            <person name="Tettelin H."/>
            <person name="Glass J.I."/>
            <person name="Rusch D."/>
            <person name="Podicherti R."/>
            <person name="Tsui H.-C.T."/>
            <person name="Winkler M.E."/>
        </authorList>
    </citation>
    <scope>NUCLEOTIDE SEQUENCE</scope>
</reference>
<evidence type="ECO:0000313" key="2">
    <source>
        <dbReference type="EMBL" id="SVB93251.1"/>
    </source>
</evidence>
<feature type="non-terminal residue" evidence="2">
    <location>
        <position position="1"/>
    </location>
</feature>